<reference evidence="4" key="2">
    <citation type="submission" date="2023-04" db="EMBL/GenBank/DDBJ databases">
        <authorList>
            <person name="Beletskiy A.V."/>
            <person name="Mardanov A.V."/>
            <person name="Ravin N.V."/>
        </authorList>
    </citation>
    <scope>NUCLEOTIDE SEQUENCE</scope>
    <source>
        <strain evidence="4">GKL-02</strain>
    </source>
</reference>
<name>A0AA95KQ67_9GAMM</name>
<dbReference type="GO" id="GO:0005829">
    <property type="term" value="C:cytosol"/>
    <property type="evidence" value="ECO:0007669"/>
    <property type="project" value="TreeGrafter"/>
</dbReference>
<reference evidence="4" key="1">
    <citation type="journal article" date="2023" name="Int. J. Mol. Sci.">
        <title>Metagenomics Revealed a New Genus 'Candidatus Thiocaldithrix dubininis' gen. nov., sp. nov. and a New Species 'Candidatus Thiothrix putei' sp. nov. in the Family Thiotrichaceae, Some Members of Which Have Traits of Both Na+- and H+-Motive Energetics.</title>
        <authorList>
            <person name="Ravin N.V."/>
            <person name="Muntyan M.S."/>
            <person name="Smolyakov D.D."/>
            <person name="Rudenko T.S."/>
            <person name="Beletsky A.V."/>
            <person name="Mardanov A.V."/>
            <person name="Grabovich M.Y."/>
        </authorList>
    </citation>
    <scope>NUCLEOTIDE SEQUENCE</scope>
    <source>
        <strain evidence="4">GKL-02</strain>
    </source>
</reference>
<dbReference type="SUPFAM" id="SSF82185">
    <property type="entry name" value="Histone H3 K4-specific methyltransferase SET7/9 N-terminal domain"/>
    <property type="match status" value="2"/>
</dbReference>
<gene>
    <name evidence="4" type="ORF">QJT81_02660</name>
</gene>
<organism evidence="4">
    <name type="scientific">Candidatus Thiothrix putei</name>
    <dbReference type="NCBI Taxonomy" id="3080811"/>
    <lineage>
        <taxon>Bacteria</taxon>
        <taxon>Pseudomonadati</taxon>
        <taxon>Pseudomonadota</taxon>
        <taxon>Gammaproteobacteria</taxon>
        <taxon>Thiotrichales</taxon>
        <taxon>Thiotrichaceae</taxon>
        <taxon>Thiothrix</taxon>
    </lineage>
</organism>
<evidence type="ECO:0008006" key="5">
    <source>
        <dbReference type="Google" id="ProtNLM"/>
    </source>
</evidence>
<dbReference type="PANTHER" id="PTHR43215">
    <property type="entry name" value="RADIAL SPOKE HEAD 1 HOMOLOG"/>
    <property type="match status" value="1"/>
</dbReference>
<dbReference type="KEGG" id="tput:QJT81_02660"/>
<sequence>MKRIILATAFLLTTPSIFAFNFYTPVSVSNTYGIDRRTNCNVINFGGSGSVYDTTTWSGDCPDEGRGKRASGKGISTLIHNGEIHYWFEGNMLSGKPHGEGILTYPDGTQFKGTWENGLATGYAEFVASDGSHYEGMWWNDSPSGGRTKYSEVIPGKGIFTDSNGGQIKGDFDSAWTCRGTYLYADGKRYEGYIDQGKRKGIGKLFNADGTLQYEGQWEDDKPKLSKPAEKPSSNASSRDYGEQDKCMWQCKEDYNAADKSCSQLSSSNGALGSNLYSSASQCQDEASKIKRECESPCYGK</sequence>
<feature type="signal peptide" evidence="3">
    <location>
        <begin position="1"/>
        <end position="19"/>
    </location>
</feature>
<evidence type="ECO:0000313" key="4">
    <source>
        <dbReference type="EMBL" id="WGZ94907.1"/>
    </source>
</evidence>
<accession>A0AA95KQ67</accession>
<feature type="compositionally biased region" description="Basic and acidic residues" evidence="2">
    <location>
        <begin position="219"/>
        <end position="230"/>
    </location>
</feature>
<dbReference type="Proteomes" id="UP001301326">
    <property type="component" value="Chromosome"/>
</dbReference>
<evidence type="ECO:0000256" key="2">
    <source>
        <dbReference type="SAM" id="MobiDB-lite"/>
    </source>
</evidence>
<feature type="region of interest" description="Disordered" evidence="2">
    <location>
        <begin position="217"/>
        <end position="243"/>
    </location>
</feature>
<evidence type="ECO:0000256" key="1">
    <source>
        <dbReference type="ARBA" id="ARBA00022737"/>
    </source>
</evidence>
<protein>
    <recommendedName>
        <fullName evidence="5">MORN repeat-containing protein</fullName>
    </recommendedName>
</protein>
<proteinExistence type="predicted"/>
<dbReference type="Gene3D" id="2.20.110.10">
    <property type="entry name" value="Histone H3 K4-specific methyltransferase SET7/9 N-terminal domain"/>
    <property type="match status" value="2"/>
</dbReference>
<feature type="chain" id="PRO_5041638608" description="MORN repeat-containing protein" evidence="3">
    <location>
        <begin position="20"/>
        <end position="301"/>
    </location>
</feature>
<dbReference type="PANTHER" id="PTHR43215:SF14">
    <property type="entry name" value="RADIAL SPOKE HEAD 1 HOMOLOG"/>
    <property type="match status" value="1"/>
</dbReference>
<keyword evidence="3" id="KW-0732">Signal</keyword>
<evidence type="ECO:0000256" key="3">
    <source>
        <dbReference type="SAM" id="SignalP"/>
    </source>
</evidence>
<dbReference type="EMBL" id="CP124756">
    <property type="protein sequence ID" value="WGZ94907.1"/>
    <property type="molecule type" value="Genomic_DNA"/>
</dbReference>
<keyword evidence="1" id="KW-0677">Repeat</keyword>
<dbReference type="Pfam" id="PF02493">
    <property type="entry name" value="MORN"/>
    <property type="match status" value="4"/>
</dbReference>
<dbReference type="InterPro" id="IPR003409">
    <property type="entry name" value="MORN"/>
</dbReference>
<dbReference type="AlphaFoldDB" id="A0AA95KQ67"/>